<feature type="transmembrane region" description="Helical" evidence="2">
    <location>
        <begin position="403"/>
        <end position="419"/>
    </location>
</feature>
<sequence length="648" mass="72433">MVISKGNSKNLAMLVFSILLISLLLTSTVVSGGGGEGQICNANNLSNCSINNIIDKNMGCYNGVCTLLCGQGRPLCKEGHKCGEHVDGNPTTYAGSYCVKILTVTPVVIASEGESTIGKLFAWKMPAEIFQSFLMKFLIMFLLLLAIVYVALQTAKFPRGTGVEDELVNKSRFFIAVIFALMAAIVIAANPGLFPAEIIMTKFMIFIFMIVLYFIIIGLVFKDDPILNESLFKSIERKIIAVIFLITIFTMLFLDTPIQLALENIPVCQDPTWNEKLCNDASPGSCLAADYASGQVVCCENAYSSSSGKIGKYNLCKSIEKSQKNILLPMYSPGTTKDDLSVCKFDMNLSMPLLGHNMCAVLGEFLIGPKTYQDYKGFLQLAWLLAAALILIELWMKFKDKSIWFFGAIFGIGFLHFVLGIDFVWSSVIIFVIFILIHLWWKYKSKILLNKWRAKRMGDLRKIGQKILKKAREAKAITTNIKSKTNGQETMKNIEKLKNLCEDLGENLSTFNTKLEQIKKAAELDFTETQKKTDIVNEALNNMEEDLKRINKKTKEEEERLEKIKHIKSEEKDTALSGVIEVKILKQIQTYINNAIGVKNINDRVKSLDKILKGNQNNKSSSNIVEVINNIDGNMDKIIFAFTNVLGD</sequence>
<keyword evidence="2" id="KW-0812">Transmembrane</keyword>
<gene>
    <name evidence="3" type="ORF">CO072_01165</name>
</gene>
<feature type="transmembrane region" description="Helical" evidence="2">
    <location>
        <begin position="199"/>
        <end position="221"/>
    </location>
</feature>
<feature type="transmembrane region" description="Helical" evidence="2">
    <location>
        <begin position="378"/>
        <end position="396"/>
    </location>
</feature>
<keyword evidence="2" id="KW-0472">Membrane</keyword>
<comment type="caution">
    <text evidence="3">The sequence shown here is derived from an EMBL/GenBank/DDBJ whole genome shotgun (WGS) entry which is preliminary data.</text>
</comment>
<protein>
    <submittedName>
        <fullName evidence="3">Uncharacterized protein</fullName>
    </submittedName>
</protein>
<evidence type="ECO:0000313" key="4">
    <source>
        <dbReference type="Proteomes" id="UP000231232"/>
    </source>
</evidence>
<dbReference type="EMBL" id="PFSX01000028">
    <property type="protein sequence ID" value="PJC01502.1"/>
    <property type="molecule type" value="Genomic_DNA"/>
</dbReference>
<keyword evidence="2" id="KW-1133">Transmembrane helix</keyword>
<evidence type="ECO:0000313" key="3">
    <source>
        <dbReference type="EMBL" id="PJC01502.1"/>
    </source>
</evidence>
<proteinExistence type="predicted"/>
<dbReference type="AlphaFoldDB" id="A0A2H9RD71"/>
<dbReference type="Proteomes" id="UP000231232">
    <property type="component" value="Unassembled WGS sequence"/>
</dbReference>
<reference evidence="4" key="1">
    <citation type="submission" date="2017-09" db="EMBL/GenBank/DDBJ databases">
        <title>Depth-based differentiation of microbial function through sediment-hosted aquifers and enrichment of novel symbionts in the deep terrestrial subsurface.</title>
        <authorList>
            <person name="Probst A.J."/>
            <person name="Ladd B."/>
            <person name="Jarett J.K."/>
            <person name="Geller-Mcgrath D.E."/>
            <person name="Sieber C.M.K."/>
            <person name="Emerson J.B."/>
            <person name="Anantharaman K."/>
            <person name="Thomas B.C."/>
            <person name="Malmstrom R."/>
            <person name="Stieglmeier M."/>
            <person name="Klingl A."/>
            <person name="Woyke T."/>
            <person name="Ryan C.M."/>
            <person name="Banfield J.F."/>
        </authorList>
    </citation>
    <scope>NUCLEOTIDE SEQUENCE [LARGE SCALE GENOMIC DNA]</scope>
</reference>
<keyword evidence="1" id="KW-0175">Coiled coil</keyword>
<name>A0A2H9RD71_HUBC1</name>
<feature type="transmembrane region" description="Helical" evidence="2">
    <location>
        <begin position="425"/>
        <end position="443"/>
    </location>
</feature>
<feature type="transmembrane region" description="Helical" evidence="2">
    <location>
        <begin position="173"/>
        <end position="193"/>
    </location>
</feature>
<organism evidence="3 4">
    <name type="scientific">Huberarchaeum crystalense</name>
    <dbReference type="NCBI Taxonomy" id="2014257"/>
    <lineage>
        <taxon>Archaea</taxon>
        <taxon>Candidatus Huberarchaeota</taxon>
        <taxon>Candidatus Huberarchaeia</taxon>
        <taxon>Candidatus Huberarchaeales</taxon>
        <taxon>Candidatus Huberarchaeaceae</taxon>
        <taxon>Candidatus Huberarchaeum</taxon>
    </lineage>
</organism>
<accession>A0A2H9RD71</accession>
<evidence type="ECO:0000256" key="2">
    <source>
        <dbReference type="SAM" id="Phobius"/>
    </source>
</evidence>
<feature type="transmembrane region" description="Helical" evidence="2">
    <location>
        <begin position="242"/>
        <end position="262"/>
    </location>
</feature>
<feature type="coiled-coil region" evidence="1">
    <location>
        <begin position="494"/>
        <end position="567"/>
    </location>
</feature>
<feature type="non-terminal residue" evidence="3">
    <location>
        <position position="648"/>
    </location>
</feature>
<evidence type="ECO:0000256" key="1">
    <source>
        <dbReference type="SAM" id="Coils"/>
    </source>
</evidence>
<feature type="transmembrane region" description="Helical" evidence="2">
    <location>
        <begin position="133"/>
        <end position="152"/>
    </location>
</feature>